<dbReference type="Pfam" id="PF00905">
    <property type="entry name" value="Transpeptidase"/>
    <property type="match status" value="1"/>
</dbReference>
<gene>
    <name evidence="3" type="primary">pbpA</name>
    <name evidence="3" type="ORF">GCM10022402_18510</name>
</gene>
<proteinExistence type="predicted"/>
<reference evidence="4" key="1">
    <citation type="journal article" date="2019" name="Int. J. Syst. Evol. Microbiol.">
        <title>The Global Catalogue of Microorganisms (GCM) 10K type strain sequencing project: providing services to taxonomists for standard genome sequencing and annotation.</title>
        <authorList>
            <consortium name="The Broad Institute Genomics Platform"/>
            <consortium name="The Broad Institute Genome Sequencing Center for Infectious Disease"/>
            <person name="Wu L."/>
            <person name="Ma J."/>
        </authorList>
    </citation>
    <scope>NUCLEOTIDE SEQUENCE [LARGE SCALE GENOMIC DNA]</scope>
    <source>
        <strain evidence="4">JCM 17137</strain>
    </source>
</reference>
<protein>
    <submittedName>
        <fullName evidence="3">D,D-transpeptidase PbpA</fullName>
    </submittedName>
</protein>
<feature type="domain" description="Penicillin-binding protein transpeptidase" evidence="1">
    <location>
        <begin position="156"/>
        <end position="476"/>
    </location>
</feature>
<dbReference type="Gene3D" id="3.40.710.10">
    <property type="entry name" value="DD-peptidase/beta-lactamase superfamily"/>
    <property type="match status" value="1"/>
</dbReference>
<accession>A0ABP7FH12</accession>
<dbReference type="InterPro" id="IPR054120">
    <property type="entry name" value="PBPA_dimer"/>
</dbReference>
<evidence type="ECO:0000259" key="1">
    <source>
        <dbReference type="Pfam" id="PF00905"/>
    </source>
</evidence>
<dbReference type="RefSeq" id="WP_344969616.1">
    <property type="nucleotide sequence ID" value="NZ_BAABDD010000006.1"/>
</dbReference>
<sequence>MNTPIRRLALFTMALFGVLLLNITWIQAIQGESLREHPFNNRQYAERLESPRGPIVIGNEQVAHSELNEEEEQYQRIYEQGELYAHVVGTFRPTGASGIEETENALLNGSDSRLFVRNFIDTLTGEESEGATVNLTIAPKVQQAALNGLRNTGNNGAAVALDPSTGAVLASVSLPTYNPNPLVDVANEQQAFNDFTALAESEEQPLLNRAFQQTYPPGSTFKIVTASAALENGATPDSTQEAPAVLDLPQGGSLPNAWDGPCNNGEPDTLRHSIEISCNTSMANWAIELGEQNMAEQAEGYGFNTGEMSVPVPVAESHYPRDLGGSSLGQTGIGQFDVRATPLQMAMVAAGVANDGDVMKPYLIDSVQGPDLSEIVGSDPDVYSEAISSSTAEDLTEMMIQVTEGDEASGPGAKINGVQVAGKTGTAEAGEGVPTHNWFISFAPANDPEIAVAVVVENGGGSGGTVAAPIAKQMMEAVINE</sequence>
<comment type="caution">
    <text evidence="3">The sequence shown here is derived from an EMBL/GenBank/DDBJ whole genome shotgun (WGS) entry which is preliminary data.</text>
</comment>
<dbReference type="InterPro" id="IPR012338">
    <property type="entry name" value="Beta-lactam/transpept-like"/>
</dbReference>
<dbReference type="SUPFAM" id="SSF56601">
    <property type="entry name" value="beta-lactamase/transpeptidase-like"/>
    <property type="match status" value="1"/>
</dbReference>
<dbReference type="InterPro" id="IPR050515">
    <property type="entry name" value="Beta-lactam/transpept"/>
</dbReference>
<dbReference type="Proteomes" id="UP001500908">
    <property type="component" value="Unassembled WGS sequence"/>
</dbReference>
<dbReference type="InterPro" id="IPR001460">
    <property type="entry name" value="PCN-bd_Tpept"/>
</dbReference>
<evidence type="ECO:0000313" key="4">
    <source>
        <dbReference type="Proteomes" id="UP001500908"/>
    </source>
</evidence>
<organism evidence="3 4">
    <name type="scientific">Salinactinospora qingdaonensis</name>
    <dbReference type="NCBI Taxonomy" id="702744"/>
    <lineage>
        <taxon>Bacteria</taxon>
        <taxon>Bacillati</taxon>
        <taxon>Actinomycetota</taxon>
        <taxon>Actinomycetes</taxon>
        <taxon>Streptosporangiales</taxon>
        <taxon>Nocardiopsidaceae</taxon>
        <taxon>Salinactinospora</taxon>
    </lineage>
</organism>
<dbReference type="EMBL" id="BAABDD010000006">
    <property type="protein sequence ID" value="GAA3738938.1"/>
    <property type="molecule type" value="Genomic_DNA"/>
</dbReference>
<evidence type="ECO:0000313" key="3">
    <source>
        <dbReference type="EMBL" id="GAA3738938.1"/>
    </source>
</evidence>
<evidence type="ECO:0000259" key="2">
    <source>
        <dbReference type="Pfam" id="PF21922"/>
    </source>
</evidence>
<dbReference type="Pfam" id="PF21922">
    <property type="entry name" value="PBP_dimer_2"/>
    <property type="match status" value="1"/>
</dbReference>
<name>A0ABP7FH12_9ACTN</name>
<keyword evidence="4" id="KW-1185">Reference proteome</keyword>
<dbReference type="Gene3D" id="3.90.1310.10">
    <property type="entry name" value="Penicillin-binding protein 2a (Domain 2)"/>
    <property type="match status" value="1"/>
</dbReference>
<dbReference type="PANTHER" id="PTHR30627">
    <property type="entry name" value="PEPTIDOGLYCAN D,D-TRANSPEPTIDASE"/>
    <property type="match status" value="1"/>
</dbReference>
<feature type="domain" description="Penicillin binding protein A dimerisation" evidence="2">
    <location>
        <begin position="52"/>
        <end position="133"/>
    </location>
</feature>
<dbReference type="PANTHER" id="PTHR30627:SF24">
    <property type="entry name" value="PENICILLIN-BINDING PROTEIN 4B"/>
    <property type="match status" value="1"/>
</dbReference>